<dbReference type="GO" id="GO:0071897">
    <property type="term" value="P:DNA biosynthetic process"/>
    <property type="evidence" value="ECO:0007669"/>
    <property type="project" value="UniProtKB-ARBA"/>
</dbReference>
<name>A0A6J2XP80_SITOR</name>
<dbReference type="InterPro" id="IPR043502">
    <property type="entry name" value="DNA/RNA_pol_sf"/>
</dbReference>
<dbReference type="SUPFAM" id="SSF56672">
    <property type="entry name" value="DNA/RNA polymerases"/>
    <property type="match status" value="1"/>
</dbReference>
<reference evidence="3" key="1">
    <citation type="submission" date="2025-08" db="UniProtKB">
        <authorList>
            <consortium name="RefSeq"/>
        </authorList>
    </citation>
    <scope>IDENTIFICATION</scope>
    <source>
        <tissue evidence="3">Gonads</tissue>
    </source>
</reference>
<dbReference type="RefSeq" id="XP_030753177.1">
    <property type="nucleotide sequence ID" value="XM_030897317.1"/>
</dbReference>
<dbReference type="PROSITE" id="PS50878">
    <property type="entry name" value="RT_POL"/>
    <property type="match status" value="1"/>
</dbReference>
<proteinExistence type="predicted"/>
<dbReference type="OrthoDB" id="6780578at2759"/>
<protein>
    <submittedName>
        <fullName evidence="3">Uncharacterized protein LOC115880180</fullName>
    </submittedName>
</protein>
<gene>
    <name evidence="3" type="primary">LOC115880180</name>
</gene>
<dbReference type="PANTHER" id="PTHR47027:SF25">
    <property type="entry name" value="REVERSE TRANSCRIPTASE DOMAIN-CONTAINING PROTEIN"/>
    <property type="match status" value="1"/>
</dbReference>
<feature type="domain" description="Reverse transcriptase" evidence="1">
    <location>
        <begin position="1"/>
        <end position="86"/>
    </location>
</feature>
<dbReference type="AlphaFoldDB" id="A0A6J2XP80"/>
<dbReference type="Proteomes" id="UP000504635">
    <property type="component" value="Unplaced"/>
</dbReference>
<dbReference type="PANTHER" id="PTHR47027">
    <property type="entry name" value="REVERSE TRANSCRIPTASE DOMAIN-CONTAINING PROTEIN"/>
    <property type="match status" value="1"/>
</dbReference>
<dbReference type="InterPro" id="IPR000477">
    <property type="entry name" value="RT_dom"/>
</dbReference>
<accession>A0A6J2XP80</accession>
<dbReference type="GeneID" id="115880180"/>
<evidence type="ECO:0000313" key="2">
    <source>
        <dbReference type="Proteomes" id="UP000504635"/>
    </source>
</evidence>
<dbReference type="InParanoid" id="A0A6J2XP80"/>
<organism evidence="2 3">
    <name type="scientific">Sitophilus oryzae</name>
    <name type="common">Rice weevil</name>
    <name type="synonym">Curculio oryzae</name>
    <dbReference type="NCBI Taxonomy" id="7048"/>
    <lineage>
        <taxon>Eukaryota</taxon>
        <taxon>Metazoa</taxon>
        <taxon>Ecdysozoa</taxon>
        <taxon>Arthropoda</taxon>
        <taxon>Hexapoda</taxon>
        <taxon>Insecta</taxon>
        <taxon>Pterygota</taxon>
        <taxon>Neoptera</taxon>
        <taxon>Endopterygota</taxon>
        <taxon>Coleoptera</taxon>
        <taxon>Polyphaga</taxon>
        <taxon>Cucujiformia</taxon>
        <taxon>Curculionidae</taxon>
        <taxon>Dryophthorinae</taxon>
        <taxon>Sitophilus</taxon>
    </lineage>
</organism>
<evidence type="ECO:0000313" key="3">
    <source>
        <dbReference type="RefSeq" id="XP_030753177.1"/>
    </source>
</evidence>
<evidence type="ECO:0000259" key="1">
    <source>
        <dbReference type="PROSITE" id="PS50878"/>
    </source>
</evidence>
<keyword evidence="2" id="KW-1185">Reference proteome</keyword>
<dbReference type="KEGG" id="soy:115880180"/>
<sequence length="259" mass="29954">MGIPLNDETTLYNLHFADDEVVVAQDKEDLQFMTTRLLSEYEKWGLSVNMSKTKYLCIGQAAETLHLDGNIEIGSCNKYTYLGTQIDYTGRTESEIEERILKGKKVSGCLNSVLWSKHISYEKKHAIYNSIFKSIVLYGCETWHLTSRMEQRLLALEIDFWRRSAGISRMERIANIEIREIMHVQQAIINEIEKRQLVWYGHVERMSEDRIPKKVLKSISELSSVFGPHSSIHQVSAGIHTIRKEKKGKAESNMDRRNT</sequence>